<dbReference type="InterPro" id="IPR010730">
    <property type="entry name" value="HET"/>
</dbReference>
<evidence type="ECO:0000313" key="2">
    <source>
        <dbReference type="EMBL" id="TRX93366.1"/>
    </source>
</evidence>
<sequence>MSDSSDSEPPISIEWMKDRPKRAIWSPCDEDQINQSSDGYWTTSNFRCKLQYLRFNSCGRCTLCRSIRKAAQLLIDTATDDEKMSLDVNNHFDFGYHSHIGALYVMVASSDYDWDQIPTRLLEQRRVEIYPADVRPDFWRGKTQTPKDVPEEINSDDPFEFLKSRLDDCIANHTLCRPTESFMPRRLLRIGSDIKLVELDPDQEIKYAALCHRWGWSTPLSTTRSTIDQRRHQIEWSSLPAAFQDAVTVCSSLRIEYLWIDALCMIQDDEDDWALESNKMSQIYRNAYITIFGPRYGGCQRHFLAPNQPKLLTIRGKSVDGTLAKIHLRVCNQNGSLFSEGHGEVLCGHDSGDVDDSLGNRGWPLQERDLSTRRVVYSFGKVQWACKTMSTCECLPHIRKYTEQNQETLLHSSVLDRDIQAYWETIHLPRR</sequence>
<dbReference type="PANTHER" id="PTHR33112">
    <property type="entry name" value="DOMAIN PROTEIN, PUTATIVE-RELATED"/>
    <property type="match status" value="1"/>
</dbReference>
<dbReference type="Pfam" id="PF06985">
    <property type="entry name" value="HET"/>
    <property type="match status" value="1"/>
</dbReference>
<proteinExistence type="predicted"/>
<dbReference type="AlphaFoldDB" id="A0A553HZI7"/>
<comment type="caution">
    <text evidence="2">The sequence shown here is derived from an EMBL/GenBank/DDBJ whole genome shotgun (WGS) entry which is preliminary data.</text>
</comment>
<gene>
    <name evidence="2" type="ORF">FHL15_005641</name>
</gene>
<organism evidence="2 3">
    <name type="scientific">Xylaria flabelliformis</name>
    <dbReference type="NCBI Taxonomy" id="2512241"/>
    <lineage>
        <taxon>Eukaryota</taxon>
        <taxon>Fungi</taxon>
        <taxon>Dikarya</taxon>
        <taxon>Ascomycota</taxon>
        <taxon>Pezizomycotina</taxon>
        <taxon>Sordariomycetes</taxon>
        <taxon>Xylariomycetidae</taxon>
        <taxon>Xylariales</taxon>
        <taxon>Xylariaceae</taxon>
        <taxon>Xylaria</taxon>
    </lineage>
</organism>
<dbReference type="Proteomes" id="UP000319160">
    <property type="component" value="Unassembled WGS sequence"/>
</dbReference>
<dbReference type="PANTHER" id="PTHR33112:SF16">
    <property type="entry name" value="HETEROKARYON INCOMPATIBILITY DOMAIN-CONTAINING PROTEIN"/>
    <property type="match status" value="1"/>
</dbReference>
<reference evidence="3" key="1">
    <citation type="submission" date="2019-06" db="EMBL/GenBank/DDBJ databases">
        <title>Draft genome sequence of the griseofulvin-producing fungus Xylaria cubensis strain G536.</title>
        <authorList>
            <person name="Mead M.E."/>
            <person name="Raja H.A."/>
            <person name="Steenwyk J.L."/>
            <person name="Knowles S.L."/>
            <person name="Oberlies N.H."/>
            <person name="Rokas A."/>
        </authorList>
    </citation>
    <scope>NUCLEOTIDE SEQUENCE [LARGE SCALE GENOMIC DNA]</scope>
    <source>
        <strain evidence="3">G536</strain>
    </source>
</reference>
<dbReference type="OrthoDB" id="5347061at2759"/>
<evidence type="ECO:0000259" key="1">
    <source>
        <dbReference type="Pfam" id="PF06985"/>
    </source>
</evidence>
<evidence type="ECO:0000313" key="3">
    <source>
        <dbReference type="Proteomes" id="UP000319160"/>
    </source>
</evidence>
<name>A0A553HZI7_9PEZI</name>
<keyword evidence="3" id="KW-1185">Reference proteome</keyword>
<feature type="domain" description="Heterokaryon incompatibility" evidence="1">
    <location>
        <begin position="207"/>
        <end position="299"/>
    </location>
</feature>
<dbReference type="STRING" id="2512241.A0A553HZI7"/>
<accession>A0A553HZI7</accession>
<protein>
    <recommendedName>
        <fullName evidence="1">Heterokaryon incompatibility domain-containing protein</fullName>
    </recommendedName>
</protein>
<dbReference type="EMBL" id="VFLP01000029">
    <property type="protein sequence ID" value="TRX93366.1"/>
    <property type="molecule type" value="Genomic_DNA"/>
</dbReference>